<proteinExistence type="predicted"/>
<feature type="transmembrane region" description="Helical" evidence="1">
    <location>
        <begin position="226"/>
        <end position="246"/>
    </location>
</feature>
<feature type="transmembrane region" description="Helical" evidence="1">
    <location>
        <begin position="114"/>
        <end position="136"/>
    </location>
</feature>
<feature type="transmembrane region" description="Helical" evidence="1">
    <location>
        <begin position="451"/>
        <end position="475"/>
    </location>
</feature>
<keyword evidence="1" id="KW-0812">Transmembrane</keyword>
<feature type="transmembrane region" description="Helical" evidence="1">
    <location>
        <begin position="331"/>
        <end position="353"/>
    </location>
</feature>
<organism evidence="2 3">
    <name type="scientific">Microbacterium album</name>
    <dbReference type="NCBI Taxonomy" id="2053191"/>
    <lineage>
        <taxon>Bacteria</taxon>
        <taxon>Bacillati</taxon>
        <taxon>Actinomycetota</taxon>
        <taxon>Actinomycetes</taxon>
        <taxon>Micrococcales</taxon>
        <taxon>Microbacteriaceae</taxon>
        <taxon>Microbacterium</taxon>
    </lineage>
</organism>
<feature type="transmembrane region" description="Helical" evidence="1">
    <location>
        <begin position="70"/>
        <end position="87"/>
    </location>
</feature>
<gene>
    <name evidence="2" type="ORF">GCM10010921_14740</name>
</gene>
<evidence type="ECO:0000256" key="1">
    <source>
        <dbReference type="SAM" id="Phobius"/>
    </source>
</evidence>
<feature type="transmembrane region" description="Helical" evidence="1">
    <location>
        <begin position="424"/>
        <end position="444"/>
    </location>
</feature>
<accession>A0A917IES8</accession>
<evidence type="ECO:0000313" key="3">
    <source>
        <dbReference type="Proteomes" id="UP000657592"/>
    </source>
</evidence>
<feature type="transmembrane region" description="Helical" evidence="1">
    <location>
        <begin position="179"/>
        <end position="196"/>
    </location>
</feature>
<feature type="transmembrane region" description="Helical" evidence="1">
    <location>
        <begin position="385"/>
        <end position="404"/>
    </location>
</feature>
<keyword evidence="1" id="KW-0472">Membrane</keyword>
<sequence>MRRDRIRLTVWTLSIAAFTLYFAFALTTIFDEAALRARAAVMETPSGIVMGGPGYGLDDYTPAVAMANEGITWIVLALAIMSILHVVRHTRLEEETGRSELVLASAVGRRAPGVAAMLTLGAHLLVTAAVATGAMLLGAPDAPLADTAAMMLGCALSAFVFGAVALVTSQITSHARTAIGLALAVFGLAFVVRAAGDLQERGGSALSWLSPIAWAQQLRAFVDVRWWPLLLSLAAVVALLVVAALLSGRRDIGAGLVATRPGRRDARTTLRSPMALAWLQQRGALLWSTLGLGLLWFASGTMMSTLDDMVSDLVETNPIIGQLFGTDPSEFTTSFLGVMMLYISLCAAAYAIVAGQRPKGEETAGRLELPLAAPVSRARWLGGQLTVAGLGTLVLLAASVYGLWAGAALVGVDDPGLGDYTAVFVSYTPAVLVFLGLTAALYGWAPRATGLAWLLLAFVFIAGMFGALFELPEWVLGISPFHWVPESFGDGVDGAGLAGLTAVAAALFLVGIVGFRRRDALSG</sequence>
<protein>
    <submittedName>
        <fullName evidence="2">Exporter of polyketide antibiotics</fullName>
    </submittedName>
</protein>
<reference evidence="2" key="2">
    <citation type="submission" date="2020-09" db="EMBL/GenBank/DDBJ databases">
        <authorList>
            <person name="Sun Q."/>
            <person name="Zhou Y."/>
        </authorList>
    </citation>
    <scope>NUCLEOTIDE SEQUENCE</scope>
    <source>
        <strain evidence="2">CGMCC 1.15794</strain>
    </source>
</reference>
<feature type="transmembrane region" description="Helical" evidence="1">
    <location>
        <begin position="495"/>
        <end position="515"/>
    </location>
</feature>
<dbReference type="Proteomes" id="UP000657592">
    <property type="component" value="Unassembled WGS sequence"/>
</dbReference>
<reference evidence="2" key="1">
    <citation type="journal article" date="2014" name="Int. J. Syst. Evol. Microbiol.">
        <title>Complete genome sequence of Corynebacterium casei LMG S-19264T (=DSM 44701T), isolated from a smear-ripened cheese.</title>
        <authorList>
            <consortium name="US DOE Joint Genome Institute (JGI-PGF)"/>
            <person name="Walter F."/>
            <person name="Albersmeier A."/>
            <person name="Kalinowski J."/>
            <person name="Ruckert C."/>
        </authorList>
    </citation>
    <scope>NUCLEOTIDE SEQUENCE</scope>
    <source>
        <strain evidence="2">CGMCC 1.15794</strain>
    </source>
</reference>
<dbReference type="EMBL" id="BMJY01000004">
    <property type="protein sequence ID" value="GGH41887.1"/>
    <property type="molecule type" value="Genomic_DNA"/>
</dbReference>
<dbReference type="AlphaFoldDB" id="A0A917IES8"/>
<name>A0A917IES8_9MICO</name>
<feature type="transmembrane region" description="Helical" evidence="1">
    <location>
        <begin position="284"/>
        <end position="303"/>
    </location>
</feature>
<evidence type="ECO:0000313" key="2">
    <source>
        <dbReference type="EMBL" id="GGH41887.1"/>
    </source>
</evidence>
<comment type="caution">
    <text evidence="2">The sequence shown here is derived from an EMBL/GenBank/DDBJ whole genome shotgun (WGS) entry which is preliminary data.</text>
</comment>
<feature type="transmembrane region" description="Helical" evidence="1">
    <location>
        <begin position="148"/>
        <end position="167"/>
    </location>
</feature>
<keyword evidence="1" id="KW-1133">Transmembrane helix</keyword>
<keyword evidence="3" id="KW-1185">Reference proteome</keyword>